<name>A0A1Q9HEA0_9VIBR</name>
<dbReference type="OrthoDB" id="9811884at2"/>
<evidence type="ECO:0000256" key="6">
    <source>
        <dbReference type="ARBA" id="ARBA00022989"/>
    </source>
</evidence>
<evidence type="ECO:0000256" key="4">
    <source>
        <dbReference type="ARBA" id="ARBA00022679"/>
    </source>
</evidence>
<sequence>MDLISITQQRYDSAITLSVIVPYFNEVDVLPQLHARLTAVLDAMPERCEIIYVNDGSDDTSLQVVEGFRSTSSIVRSVSLSRNFGKESAMSAGLEYSRGKAVVIIDADLQDPPELIPQMMAKWREGFDVVNMQRRERHGETWFKRQSAAMFYRLLNGLTKSAIPENVGDFRLLSRRVVEHINRMPERNRYMKGIFAWPGFHQYTMQFDRDARFCGETKWNYFKLFGLAVDGITSFSIRPLRLATFFGALIASGAFVYGVVIIAQTLLWGNDVTGYPSIMVVLLALGGIQLLSIGVLGEYIGRIFIESKQRPLFLVDSVKEKPAVMIFNTMEKRA</sequence>
<evidence type="ECO:0000256" key="2">
    <source>
        <dbReference type="ARBA" id="ARBA00022475"/>
    </source>
</evidence>
<dbReference type="InterPro" id="IPR050256">
    <property type="entry name" value="Glycosyltransferase_2"/>
</dbReference>
<comment type="caution">
    <text evidence="11">The sequence shown here is derived from an EMBL/GenBank/DDBJ whole genome shotgun (WGS) entry which is preliminary data.</text>
</comment>
<comment type="similarity">
    <text evidence="8">Belongs to the glycosyltransferase 2 family. GtrB subfamily.</text>
</comment>
<dbReference type="Proteomes" id="UP000186313">
    <property type="component" value="Unassembled WGS sequence"/>
</dbReference>
<proteinExistence type="inferred from homology"/>
<keyword evidence="4 11" id="KW-0808">Transferase</keyword>
<dbReference type="SUPFAM" id="SSF53448">
    <property type="entry name" value="Nucleotide-diphospho-sugar transferases"/>
    <property type="match status" value="1"/>
</dbReference>
<keyword evidence="3" id="KW-0328">Glycosyltransferase</keyword>
<evidence type="ECO:0000256" key="3">
    <source>
        <dbReference type="ARBA" id="ARBA00022676"/>
    </source>
</evidence>
<evidence type="ECO:0000256" key="5">
    <source>
        <dbReference type="ARBA" id="ARBA00022692"/>
    </source>
</evidence>
<dbReference type="PANTHER" id="PTHR48090:SF1">
    <property type="entry name" value="PROPHAGE BACTOPRENOL GLUCOSYL TRANSFERASE HOMOLOG"/>
    <property type="match status" value="1"/>
</dbReference>
<dbReference type="AlphaFoldDB" id="A0A1Q9HEA0"/>
<comment type="subcellular location">
    <subcellularLocation>
        <location evidence="1">Cell membrane</location>
        <topology evidence="1">Multi-pass membrane protein</topology>
    </subcellularLocation>
</comment>
<organism evidence="11 12">
    <name type="scientific">Vibrio panuliri</name>
    <dbReference type="NCBI Taxonomy" id="1381081"/>
    <lineage>
        <taxon>Bacteria</taxon>
        <taxon>Pseudomonadati</taxon>
        <taxon>Pseudomonadota</taxon>
        <taxon>Gammaproteobacteria</taxon>
        <taxon>Vibrionales</taxon>
        <taxon>Vibrionaceae</taxon>
        <taxon>Vibrio</taxon>
    </lineage>
</organism>
<dbReference type="Pfam" id="PF00535">
    <property type="entry name" value="Glycos_transf_2"/>
    <property type="match status" value="1"/>
</dbReference>
<dbReference type="GO" id="GO:0016757">
    <property type="term" value="F:glycosyltransferase activity"/>
    <property type="evidence" value="ECO:0007669"/>
    <property type="project" value="UniProtKB-KW"/>
</dbReference>
<accession>A0A1Q9HEA0</accession>
<feature type="transmembrane region" description="Helical" evidence="9">
    <location>
        <begin position="278"/>
        <end position="300"/>
    </location>
</feature>
<keyword evidence="7 9" id="KW-0472">Membrane</keyword>
<evidence type="ECO:0000256" key="8">
    <source>
        <dbReference type="ARBA" id="ARBA00038152"/>
    </source>
</evidence>
<evidence type="ECO:0000259" key="10">
    <source>
        <dbReference type="Pfam" id="PF00535"/>
    </source>
</evidence>
<dbReference type="GO" id="GO:0005886">
    <property type="term" value="C:plasma membrane"/>
    <property type="evidence" value="ECO:0007669"/>
    <property type="project" value="UniProtKB-SubCell"/>
</dbReference>
<dbReference type="FunFam" id="3.90.550.10:FF:000079">
    <property type="entry name" value="Probable glycosyl transferase"/>
    <property type="match status" value="1"/>
</dbReference>
<evidence type="ECO:0000313" key="11">
    <source>
        <dbReference type="EMBL" id="OLQ88064.1"/>
    </source>
</evidence>
<dbReference type="EMBL" id="MJMJ01000023">
    <property type="protein sequence ID" value="OLQ88064.1"/>
    <property type="molecule type" value="Genomic_DNA"/>
</dbReference>
<reference evidence="11 12" key="1">
    <citation type="submission" date="2016-09" db="EMBL/GenBank/DDBJ databases">
        <title>Genomic Taxonomy of the Vibrionaceae.</title>
        <authorList>
            <person name="Gonzalez-Castillo A."/>
            <person name="Gomez-Gil B."/>
            <person name="Enciso-Ibarra K."/>
        </authorList>
    </citation>
    <scope>NUCLEOTIDE SEQUENCE [LARGE SCALE GENOMIC DNA]</scope>
    <source>
        <strain evidence="11 12">CAIM 703</strain>
    </source>
</reference>
<keyword evidence="6 9" id="KW-1133">Transmembrane helix</keyword>
<evidence type="ECO:0000256" key="1">
    <source>
        <dbReference type="ARBA" id="ARBA00004651"/>
    </source>
</evidence>
<gene>
    <name evidence="11" type="ORF">BIY22_07785</name>
</gene>
<dbReference type="InterPro" id="IPR001173">
    <property type="entry name" value="Glyco_trans_2-like"/>
</dbReference>
<evidence type="ECO:0000256" key="9">
    <source>
        <dbReference type="SAM" id="Phobius"/>
    </source>
</evidence>
<dbReference type="CDD" id="cd04187">
    <property type="entry name" value="DPM1_like_bac"/>
    <property type="match status" value="1"/>
</dbReference>
<dbReference type="RefSeq" id="WP_075709234.1">
    <property type="nucleotide sequence ID" value="NZ_MJMJ01000023.1"/>
</dbReference>
<feature type="transmembrane region" description="Helical" evidence="9">
    <location>
        <begin position="242"/>
        <end position="266"/>
    </location>
</feature>
<protein>
    <submittedName>
        <fullName evidence="11">Glycosyl transferase family 2</fullName>
    </submittedName>
</protein>
<evidence type="ECO:0000256" key="7">
    <source>
        <dbReference type="ARBA" id="ARBA00023136"/>
    </source>
</evidence>
<dbReference type="Gene3D" id="3.90.550.10">
    <property type="entry name" value="Spore Coat Polysaccharide Biosynthesis Protein SpsA, Chain A"/>
    <property type="match status" value="1"/>
</dbReference>
<keyword evidence="5 9" id="KW-0812">Transmembrane</keyword>
<keyword evidence="2" id="KW-1003">Cell membrane</keyword>
<evidence type="ECO:0000313" key="12">
    <source>
        <dbReference type="Proteomes" id="UP000186313"/>
    </source>
</evidence>
<dbReference type="InterPro" id="IPR029044">
    <property type="entry name" value="Nucleotide-diphossugar_trans"/>
</dbReference>
<feature type="domain" description="Glycosyltransferase 2-like" evidence="10">
    <location>
        <begin position="18"/>
        <end position="180"/>
    </location>
</feature>
<dbReference type="STRING" id="1381081.BIY22_07785"/>
<dbReference type="PANTHER" id="PTHR48090">
    <property type="entry name" value="UNDECAPRENYL-PHOSPHATE 4-DEOXY-4-FORMAMIDO-L-ARABINOSE TRANSFERASE-RELATED"/>
    <property type="match status" value="1"/>
</dbReference>